<proteinExistence type="predicted"/>
<accession>A0ABQ9JEA0</accession>
<reference evidence="1" key="1">
    <citation type="journal article" date="2023" name="Insect Mol. Biol.">
        <title>Genome sequencing provides insights into the evolution of gene families encoding plant cell wall-degrading enzymes in longhorned beetles.</title>
        <authorList>
            <person name="Shin N.R."/>
            <person name="Okamura Y."/>
            <person name="Kirsch R."/>
            <person name="Pauchet Y."/>
        </authorList>
    </citation>
    <scope>NUCLEOTIDE SEQUENCE</scope>
    <source>
        <strain evidence="1">MMC_N1</strain>
    </source>
</reference>
<comment type="caution">
    <text evidence="1">The sequence shown here is derived from an EMBL/GenBank/DDBJ whole genome shotgun (WGS) entry which is preliminary data.</text>
</comment>
<dbReference type="Proteomes" id="UP001162164">
    <property type="component" value="Unassembled WGS sequence"/>
</dbReference>
<sequence length="63" mass="6959">MSTDNLVISEKPVICKKCVDDVKMAFDFKSYLSLYGRTVDVTAVLPGRVIGASSRNSFDNNEL</sequence>
<dbReference type="EMBL" id="JAPWTJ010000700">
    <property type="protein sequence ID" value="KAJ8976288.1"/>
    <property type="molecule type" value="Genomic_DNA"/>
</dbReference>
<evidence type="ECO:0000313" key="2">
    <source>
        <dbReference type="Proteomes" id="UP001162164"/>
    </source>
</evidence>
<name>A0ABQ9JEA0_9CUCU</name>
<organism evidence="1 2">
    <name type="scientific">Molorchus minor</name>
    <dbReference type="NCBI Taxonomy" id="1323400"/>
    <lineage>
        <taxon>Eukaryota</taxon>
        <taxon>Metazoa</taxon>
        <taxon>Ecdysozoa</taxon>
        <taxon>Arthropoda</taxon>
        <taxon>Hexapoda</taxon>
        <taxon>Insecta</taxon>
        <taxon>Pterygota</taxon>
        <taxon>Neoptera</taxon>
        <taxon>Endopterygota</taxon>
        <taxon>Coleoptera</taxon>
        <taxon>Polyphaga</taxon>
        <taxon>Cucujiformia</taxon>
        <taxon>Chrysomeloidea</taxon>
        <taxon>Cerambycidae</taxon>
        <taxon>Lamiinae</taxon>
        <taxon>Monochamini</taxon>
        <taxon>Molorchus</taxon>
    </lineage>
</organism>
<protein>
    <recommendedName>
        <fullName evidence="3">ZAD domain-containing protein</fullName>
    </recommendedName>
</protein>
<evidence type="ECO:0000313" key="1">
    <source>
        <dbReference type="EMBL" id="KAJ8976288.1"/>
    </source>
</evidence>
<keyword evidence="2" id="KW-1185">Reference proteome</keyword>
<gene>
    <name evidence="1" type="ORF">NQ317_001927</name>
</gene>
<evidence type="ECO:0008006" key="3">
    <source>
        <dbReference type="Google" id="ProtNLM"/>
    </source>
</evidence>